<organism evidence="3 4">
    <name type="scientific">Ramlibacter alkalitolerans</name>
    <dbReference type="NCBI Taxonomy" id="2039631"/>
    <lineage>
        <taxon>Bacteria</taxon>
        <taxon>Pseudomonadati</taxon>
        <taxon>Pseudomonadota</taxon>
        <taxon>Betaproteobacteria</taxon>
        <taxon>Burkholderiales</taxon>
        <taxon>Comamonadaceae</taxon>
        <taxon>Ramlibacter</taxon>
    </lineage>
</organism>
<feature type="domain" description="GST N-terminal" evidence="1">
    <location>
        <begin position="7"/>
        <end position="88"/>
    </location>
</feature>
<dbReference type="SUPFAM" id="SSF47616">
    <property type="entry name" value="GST C-terminal domain-like"/>
    <property type="match status" value="1"/>
</dbReference>
<dbReference type="Gene3D" id="1.20.1050.10">
    <property type="match status" value="1"/>
</dbReference>
<evidence type="ECO:0000313" key="4">
    <source>
        <dbReference type="Proteomes" id="UP000622707"/>
    </source>
</evidence>
<protein>
    <submittedName>
        <fullName evidence="3">Glutathione S-transferase family protein</fullName>
    </submittedName>
</protein>
<dbReference type="InterPro" id="IPR036282">
    <property type="entry name" value="Glutathione-S-Trfase_C_sf"/>
</dbReference>
<accession>A0ABS1JNZ2</accession>
<evidence type="ECO:0000259" key="2">
    <source>
        <dbReference type="PROSITE" id="PS50405"/>
    </source>
</evidence>
<evidence type="ECO:0000313" key="3">
    <source>
        <dbReference type="EMBL" id="MBL0425235.1"/>
    </source>
</evidence>
<dbReference type="SUPFAM" id="SSF52833">
    <property type="entry name" value="Thioredoxin-like"/>
    <property type="match status" value="1"/>
</dbReference>
<dbReference type="CDD" id="cd03046">
    <property type="entry name" value="GST_N_GTT1_like"/>
    <property type="match status" value="1"/>
</dbReference>
<dbReference type="InterPro" id="IPR010987">
    <property type="entry name" value="Glutathione-S-Trfase_C-like"/>
</dbReference>
<dbReference type="InterPro" id="IPR040079">
    <property type="entry name" value="Glutathione_S-Trfase"/>
</dbReference>
<proteinExistence type="predicted"/>
<dbReference type="CDD" id="cd03207">
    <property type="entry name" value="GST_C_8"/>
    <property type="match status" value="1"/>
</dbReference>
<dbReference type="SFLD" id="SFLDG00358">
    <property type="entry name" value="Main_(cytGST)"/>
    <property type="match status" value="1"/>
</dbReference>
<dbReference type="PANTHER" id="PTHR44051:SF8">
    <property type="entry name" value="GLUTATHIONE S-TRANSFERASE GSTA"/>
    <property type="match status" value="1"/>
</dbReference>
<evidence type="ECO:0000259" key="1">
    <source>
        <dbReference type="PROSITE" id="PS50404"/>
    </source>
</evidence>
<dbReference type="RefSeq" id="WP_201688629.1">
    <property type="nucleotide sequence ID" value="NZ_JAEQND010000004.1"/>
</dbReference>
<dbReference type="SFLD" id="SFLDS00019">
    <property type="entry name" value="Glutathione_Transferase_(cytos"/>
    <property type="match status" value="1"/>
</dbReference>
<keyword evidence="4" id="KW-1185">Reference proteome</keyword>
<dbReference type="Gene3D" id="3.40.30.10">
    <property type="entry name" value="Glutaredoxin"/>
    <property type="match status" value="1"/>
</dbReference>
<dbReference type="PROSITE" id="PS50404">
    <property type="entry name" value="GST_NTER"/>
    <property type="match status" value="1"/>
</dbReference>
<dbReference type="InterPro" id="IPR036249">
    <property type="entry name" value="Thioredoxin-like_sf"/>
</dbReference>
<comment type="caution">
    <text evidence="3">The sequence shown here is derived from an EMBL/GenBank/DDBJ whole genome shotgun (WGS) entry which is preliminary data.</text>
</comment>
<gene>
    <name evidence="3" type="ORF">JI746_08950</name>
</gene>
<dbReference type="PANTHER" id="PTHR44051">
    <property type="entry name" value="GLUTATHIONE S-TRANSFERASE-RELATED"/>
    <property type="match status" value="1"/>
</dbReference>
<dbReference type="InterPro" id="IPR004046">
    <property type="entry name" value="GST_C"/>
</dbReference>
<dbReference type="PROSITE" id="PS50405">
    <property type="entry name" value="GST_CTER"/>
    <property type="match status" value="1"/>
</dbReference>
<name>A0ABS1JNZ2_9BURK</name>
<dbReference type="Pfam" id="PF00043">
    <property type="entry name" value="GST_C"/>
    <property type="match status" value="1"/>
</dbReference>
<dbReference type="Pfam" id="PF13409">
    <property type="entry name" value="GST_N_2"/>
    <property type="match status" value="1"/>
</dbReference>
<dbReference type="Proteomes" id="UP000622707">
    <property type="component" value="Unassembled WGS sequence"/>
</dbReference>
<reference evidence="3 4" key="1">
    <citation type="journal article" date="2017" name="Int. J. Syst. Evol. Microbiol.">
        <title>Ramlibacter alkalitolerans sp. nov., alkali-tolerant bacterium isolated from soil of ginseng.</title>
        <authorList>
            <person name="Lee D.H."/>
            <person name="Cha C.J."/>
        </authorList>
    </citation>
    <scope>NUCLEOTIDE SEQUENCE [LARGE SCALE GENOMIC DNA]</scope>
    <source>
        <strain evidence="3 4">KACC 19305</strain>
    </source>
</reference>
<sequence length="214" mass="24306">MLKVHGFSKVNKGAHGKTRDLRVLWALEEMQLPFEMVGLDHPAHELNTPAYRRLSPFEQLPAIEDDGVILSESAAILIYLARKSGQLMPADLAGEAQVTRWCFAALNSLELPLMSLNMIDWVEPESACANYRGFVRGWAEMRLPQLDRWLEGRDWVATENFTVADILMAHVLSGIQDDALLAPNERVRAYRDRCFARPAWKRAIDSYRARVQAT</sequence>
<dbReference type="InterPro" id="IPR004045">
    <property type="entry name" value="Glutathione_S-Trfase_N"/>
</dbReference>
<feature type="domain" description="GST C-terminal" evidence="2">
    <location>
        <begin position="91"/>
        <end position="214"/>
    </location>
</feature>
<dbReference type="EMBL" id="JAEQND010000004">
    <property type="protein sequence ID" value="MBL0425235.1"/>
    <property type="molecule type" value="Genomic_DNA"/>
</dbReference>